<name>A0A4D6NAP9_VIGUN</name>
<dbReference type="GO" id="GO:1901135">
    <property type="term" value="P:carbohydrate derivative metabolic process"/>
    <property type="evidence" value="ECO:0007669"/>
    <property type="project" value="InterPro"/>
</dbReference>
<dbReference type="Gene3D" id="3.40.50.10490">
    <property type="entry name" value="Glucose-6-phosphate isomerase like protein, domain 1"/>
    <property type="match status" value="1"/>
</dbReference>
<evidence type="ECO:0000256" key="1">
    <source>
        <dbReference type="SAM" id="MobiDB-lite"/>
    </source>
</evidence>
<dbReference type="InterPro" id="IPR046342">
    <property type="entry name" value="CBS_dom_sf"/>
</dbReference>
<keyword evidence="4" id="KW-1185">Reference proteome</keyword>
<evidence type="ECO:0000313" key="3">
    <source>
        <dbReference type="EMBL" id="QCE10378.1"/>
    </source>
</evidence>
<evidence type="ECO:0000313" key="4">
    <source>
        <dbReference type="Proteomes" id="UP000501690"/>
    </source>
</evidence>
<dbReference type="Gene3D" id="3.10.580.10">
    <property type="entry name" value="CBS-domain"/>
    <property type="match status" value="1"/>
</dbReference>
<keyword evidence="3" id="KW-0413">Isomerase</keyword>
<dbReference type="PANTHER" id="PTHR47476:SF2">
    <property type="entry name" value="ARABINOSE 5-PHOSPHATE ISOMERASE-RELATED"/>
    <property type="match status" value="1"/>
</dbReference>
<feature type="compositionally biased region" description="Low complexity" evidence="1">
    <location>
        <begin position="356"/>
        <end position="375"/>
    </location>
</feature>
<dbReference type="Proteomes" id="UP000501690">
    <property type="component" value="Linkage Group LG10"/>
</dbReference>
<feature type="compositionally biased region" description="Low complexity" evidence="1">
    <location>
        <begin position="304"/>
        <end position="318"/>
    </location>
</feature>
<dbReference type="PROSITE" id="PS51464">
    <property type="entry name" value="SIS"/>
    <property type="match status" value="1"/>
</dbReference>
<dbReference type="AlphaFoldDB" id="A0A4D6NAP9"/>
<feature type="region of interest" description="Disordered" evidence="1">
    <location>
        <begin position="356"/>
        <end position="402"/>
    </location>
</feature>
<proteinExistence type="predicted"/>
<reference evidence="3 4" key="1">
    <citation type="submission" date="2019-04" db="EMBL/GenBank/DDBJ databases">
        <title>An improved genome assembly and genetic linkage map for asparagus bean, Vigna unguiculata ssp. sesquipedialis.</title>
        <authorList>
            <person name="Xia Q."/>
            <person name="Zhang R."/>
            <person name="Dong Y."/>
        </authorList>
    </citation>
    <scope>NUCLEOTIDE SEQUENCE [LARGE SCALE GENOMIC DNA]</scope>
    <source>
        <tissue evidence="3">Leaf</tissue>
    </source>
</reference>
<feature type="region of interest" description="Disordered" evidence="1">
    <location>
        <begin position="253"/>
        <end position="273"/>
    </location>
</feature>
<dbReference type="InterPro" id="IPR001347">
    <property type="entry name" value="SIS_dom"/>
</dbReference>
<dbReference type="InterPro" id="IPR035474">
    <property type="entry name" value="SIS_Kpsf"/>
</dbReference>
<dbReference type="EMBL" id="CP039354">
    <property type="protein sequence ID" value="QCE10378.1"/>
    <property type="molecule type" value="Genomic_DNA"/>
</dbReference>
<dbReference type="GO" id="GO:0016853">
    <property type="term" value="F:isomerase activity"/>
    <property type="evidence" value="ECO:0007669"/>
    <property type="project" value="UniProtKB-KW"/>
</dbReference>
<sequence length="402" mass="44900">MAFLQLEPSFRSRFSKYPKPKRRLCNSTLSLSAEPPQLLLRTHRPLPNPSLHARPPYATCTIFFTGVGKSEFVAHKISQTLVSLDIRSAFLSSVDALHGDIGILTECDVLVLLNKSGGTEELLHLVPCAKAKGALLISLTFVKGNALTAACDMVVHLPLQRELCPFNLAPVKDVMRNQDDLPICRESDFIMDQLVELTSKGCKCLLVIDDRYRLIGTFTDGDLRCTLRAREERVRVDLEEEFQTRLSQVRSEVSSCADGTQEQSSVDPTQGDSIRTRCWNETVGGKKKGRLYGVGQLVSKYVGPNESLNQLPPSSSSNTEDLTNISQQLSRSLEENEQLRSEFRSFQSLVLQYLPPDAQARLQQPQPQQPNPTQQNSEIPPPHPQQQNNEEDDNVNEESSLD</sequence>
<protein>
    <submittedName>
        <fullName evidence="3">Arabinose-5-phosphate isomerase</fullName>
    </submittedName>
</protein>
<dbReference type="SUPFAM" id="SSF53697">
    <property type="entry name" value="SIS domain"/>
    <property type="match status" value="1"/>
</dbReference>
<evidence type="ECO:0000259" key="2">
    <source>
        <dbReference type="PROSITE" id="PS51464"/>
    </source>
</evidence>
<gene>
    <name evidence="3" type="ORF">DEO72_LG10g1608</name>
</gene>
<feature type="domain" description="SIS" evidence="2">
    <location>
        <begin position="52"/>
        <end position="200"/>
    </location>
</feature>
<dbReference type="InterPro" id="IPR046348">
    <property type="entry name" value="SIS_dom_sf"/>
</dbReference>
<feature type="compositionally biased region" description="Acidic residues" evidence="1">
    <location>
        <begin position="389"/>
        <end position="402"/>
    </location>
</feature>
<dbReference type="Pfam" id="PF01380">
    <property type="entry name" value="SIS"/>
    <property type="match status" value="1"/>
</dbReference>
<dbReference type="CDD" id="cd05014">
    <property type="entry name" value="SIS_Kpsf"/>
    <property type="match status" value="1"/>
</dbReference>
<accession>A0A4D6NAP9</accession>
<organism evidence="3 4">
    <name type="scientific">Vigna unguiculata</name>
    <name type="common">Cowpea</name>
    <dbReference type="NCBI Taxonomy" id="3917"/>
    <lineage>
        <taxon>Eukaryota</taxon>
        <taxon>Viridiplantae</taxon>
        <taxon>Streptophyta</taxon>
        <taxon>Embryophyta</taxon>
        <taxon>Tracheophyta</taxon>
        <taxon>Spermatophyta</taxon>
        <taxon>Magnoliopsida</taxon>
        <taxon>eudicotyledons</taxon>
        <taxon>Gunneridae</taxon>
        <taxon>Pentapetalae</taxon>
        <taxon>rosids</taxon>
        <taxon>fabids</taxon>
        <taxon>Fabales</taxon>
        <taxon>Fabaceae</taxon>
        <taxon>Papilionoideae</taxon>
        <taxon>50 kb inversion clade</taxon>
        <taxon>NPAAA clade</taxon>
        <taxon>indigoferoid/millettioid clade</taxon>
        <taxon>Phaseoleae</taxon>
        <taxon>Vigna</taxon>
    </lineage>
</organism>
<dbReference type="PANTHER" id="PTHR47476">
    <property type="match status" value="1"/>
</dbReference>
<feature type="region of interest" description="Disordered" evidence="1">
    <location>
        <begin position="304"/>
        <end position="323"/>
    </location>
</feature>
<dbReference type="GO" id="GO:0097367">
    <property type="term" value="F:carbohydrate derivative binding"/>
    <property type="evidence" value="ECO:0007669"/>
    <property type="project" value="InterPro"/>
</dbReference>